<accession>A0A3B3QAG8</accession>
<dbReference type="PANTHER" id="PTHR15298:SF15">
    <property type="entry name" value="GLYCINE N-ACYLTRANSFERASE-LIKE PROTEIN"/>
    <property type="match status" value="1"/>
</dbReference>
<keyword evidence="4" id="KW-1185">Reference proteome</keyword>
<dbReference type="InterPro" id="IPR013653">
    <property type="entry name" value="GCN5-like_dom"/>
</dbReference>
<protein>
    <recommendedName>
        <fullName evidence="1">Glycine N-acyltransferase-like protein</fullName>
        <ecNumber evidence="1">2.3.1.-</ecNumber>
    </recommendedName>
</protein>
<name>A0A3B3QAG8_9TELE</name>
<organism evidence="3 4">
    <name type="scientific">Paramormyrops kingsleyae</name>
    <dbReference type="NCBI Taxonomy" id="1676925"/>
    <lineage>
        <taxon>Eukaryota</taxon>
        <taxon>Metazoa</taxon>
        <taxon>Chordata</taxon>
        <taxon>Craniata</taxon>
        <taxon>Vertebrata</taxon>
        <taxon>Euteleostomi</taxon>
        <taxon>Actinopterygii</taxon>
        <taxon>Neopterygii</taxon>
        <taxon>Teleostei</taxon>
        <taxon>Osteoglossocephala</taxon>
        <taxon>Osteoglossomorpha</taxon>
        <taxon>Osteoglossiformes</taxon>
        <taxon>Mormyridae</taxon>
        <taxon>Paramormyrops</taxon>
    </lineage>
</organism>
<dbReference type="RefSeq" id="XP_023652028.1">
    <property type="nucleotide sequence ID" value="XM_023796260.2"/>
</dbReference>
<dbReference type="GO" id="GO:0005739">
    <property type="term" value="C:mitochondrion"/>
    <property type="evidence" value="ECO:0007669"/>
    <property type="project" value="InterPro"/>
</dbReference>
<dbReference type="Pfam" id="PF06021">
    <property type="entry name" value="Gly_acyl_tr_N"/>
    <property type="match status" value="1"/>
</dbReference>
<dbReference type="KEGG" id="pki:111835693"/>
<keyword evidence="1" id="KW-0012">Acyltransferase</keyword>
<feature type="domain" description="N-acetyltransferase" evidence="2">
    <location>
        <begin position="145"/>
        <end position="274"/>
    </location>
</feature>
<dbReference type="Proteomes" id="UP000261540">
    <property type="component" value="Unplaced"/>
</dbReference>
<keyword evidence="1" id="KW-0808">Transferase</keyword>
<proteinExistence type="inferred from homology"/>
<dbReference type="RefSeq" id="XP_023652029.1">
    <property type="nucleotide sequence ID" value="XM_023796261.2"/>
</dbReference>
<dbReference type="InterPro" id="IPR010313">
    <property type="entry name" value="Glycine_N-acyltransferase"/>
</dbReference>
<dbReference type="AlphaFoldDB" id="A0A3B3QAG8"/>
<dbReference type="PANTHER" id="PTHR15298">
    <property type="entry name" value="L-COA N-ACYLTRANSFERASE-RELATED"/>
    <property type="match status" value="1"/>
</dbReference>
<dbReference type="Ensembl" id="ENSPKIT00000027652.1">
    <property type="protein sequence ID" value="ENSPKIP00000003687.1"/>
    <property type="gene ID" value="ENSPKIG00000021083.1"/>
</dbReference>
<dbReference type="Gene3D" id="3.40.630.30">
    <property type="match status" value="1"/>
</dbReference>
<dbReference type="CDD" id="cd04301">
    <property type="entry name" value="NAT_SF"/>
    <property type="match status" value="1"/>
</dbReference>
<evidence type="ECO:0000259" key="2">
    <source>
        <dbReference type="PROSITE" id="PS51186"/>
    </source>
</evidence>
<dbReference type="GeneTree" id="ENSGT00950000183133"/>
<evidence type="ECO:0000313" key="4">
    <source>
        <dbReference type="Proteomes" id="UP000261540"/>
    </source>
</evidence>
<dbReference type="STRING" id="1676925.ENSPKIP00000003674"/>
<dbReference type="InterPro" id="IPR016181">
    <property type="entry name" value="Acyl_CoA_acyltransferase"/>
</dbReference>
<dbReference type="InterPro" id="IPR000182">
    <property type="entry name" value="GNAT_dom"/>
</dbReference>
<dbReference type="SUPFAM" id="SSF55729">
    <property type="entry name" value="Acyl-CoA N-acyltransferases (Nat)"/>
    <property type="match status" value="1"/>
</dbReference>
<dbReference type="InterPro" id="IPR015938">
    <property type="entry name" value="Glycine_N-acyltransferase_N"/>
</dbReference>
<evidence type="ECO:0000256" key="1">
    <source>
        <dbReference type="RuleBase" id="RU368002"/>
    </source>
</evidence>
<dbReference type="GO" id="GO:0047961">
    <property type="term" value="F:glycine N-acyltransferase activity"/>
    <property type="evidence" value="ECO:0007669"/>
    <property type="project" value="InterPro"/>
</dbReference>
<dbReference type="Ensembl" id="ENSPKIT00000027638.1">
    <property type="protein sequence ID" value="ENSPKIP00000003674.1"/>
    <property type="gene ID" value="ENSPKIG00000021083.1"/>
</dbReference>
<dbReference type="OrthoDB" id="61870at2759"/>
<dbReference type="GeneID" id="111835693"/>
<dbReference type="Pfam" id="PF08445">
    <property type="entry name" value="FR47"/>
    <property type="match status" value="1"/>
</dbReference>
<comment type="similarity">
    <text evidence="1">Belongs to the glycine N-acyltransferase family.</text>
</comment>
<evidence type="ECO:0000313" key="3">
    <source>
        <dbReference type="Ensembl" id="ENSPKIP00000003687.1"/>
    </source>
</evidence>
<sequence length="274" mass="30987">MKVLTKAQMMDAAKVLETFLPQSQQVYGHLLQMSRIRSYPMDIAVDTWPNFTAIICKPRVETEGDLFKDSSVFAKDGASLRKVLAEPAIINWGKFFCLAADLSLEAVLKEEAECRGVSWRRVTTCYMLKLQCVSHLPTVDSALGFRISSLDESHVDLVNQSWKFGAGKHSVRMIQDMIRHFPSCCLQDGEGRAVAWILTYPSGCMGMLYTMPEHRGKGYAKIVINAMSQRLHSGGYPAYCFIEVENKLSFRLFKGLGFTEDPTYRAAWFTFNHL</sequence>
<dbReference type="PROSITE" id="PS51186">
    <property type="entry name" value="GNAT"/>
    <property type="match status" value="1"/>
</dbReference>
<dbReference type="EC" id="2.3.1.-" evidence="1"/>
<reference evidence="3" key="1">
    <citation type="submission" date="2025-05" db="UniProtKB">
        <authorList>
            <consortium name="Ensembl"/>
        </authorList>
    </citation>
    <scope>IDENTIFICATION</scope>
</reference>